<comment type="caution">
    <text evidence="2">The sequence shown here is derived from an EMBL/GenBank/DDBJ whole genome shotgun (WGS) entry which is preliminary data.</text>
</comment>
<name>A0ABR3K6S4_TRISP</name>
<keyword evidence="3" id="KW-1185">Reference proteome</keyword>
<gene>
    <name evidence="2" type="ORF">TSPI_09754</name>
</gene>
<dbReference type="EMBL" id="JBEUSY010000459">
    <property type="protein sequence ID" value="KAL1231435.1"/>
    <property type="molecule type" value="Genomic_DNA"/>
</dbReference>
<evidence type="ECO:0000256" key="1">
    <source>
        <dbReference type="SAM" id="Phobius"/>
    </source>
</evidence>
<evidence type="ECO:0000313" key="3">
    <source>
        <dbReference type="Proteomes" id="UP001558632"/>
    </source>
</evidence>
<keyword evidence="1" id="KW-1133">Transmembrane helix</keyword>
<protein>
    <submittedName>
        <fullName evidence="2">Ribonuclease</fullName>
    </submittedName>
</protein>
<accession>A0ABR3K6S4</accession>
<organism evidence="2 3">
    <name type="scientific">Trichinella spiralis</name>
    <name type="common">Trichina worm</name>
    <dbReference type="NCBI Taxonomy" id="6334"/>
    <lineage>
        <taxon>Eukaryota</taxon>
        <taxon>Metazoa</taxon>
        <taxon>Ecdysozoa</taxon>
        <taxon>Nematoda</taxon>
        <taxon>Enoplea</taxon>
        <taxon>Dorylaimia</taxon>
        <taxon>Trichinellida</taxon>
        <taxon>Trichinellidae</taxon>
        <taxon>Trichinella</taxon>
    </lineage>
</organism>
<feature type="transmembrane region" description="Helical" evidence="1">
    <location>
        <begin position="6"/>
        <end position="29"/>
    </location>
</feature>
<proteinExistence type="predicted"/>
<keyword evidence="1" id="KW-0812">Transmembrane</keyword>
<keyword evidence="1" id="KW-0472">Membrane</keyword>
<reference evidence="2 3" key="1">
    <citation type="submission" date="2024-07" db="EMBL/GenBank/DDBJ databases">
        <title>Enhanced genomic and transcriptomic resources for Trichinella pseudospiralis and T. spiralis underpin the discovery of pronounced molecular differences between stages and species.</title>
        <authorList>
            <person name="Pasi K.K."/>
            <person name="La Rosa G."/>
            <person name="Gomez-Morales M.A."/>
            <person name="Tosini F."/>
            <person name="Sumanam S."/>
            <person name="Young N.D."/>
            <person name="Chang B.C."/>
            <person name="Robin G.B."/>
        </authorList>
    </citation>
    <scope>NUCLEOTIDE SEQUENCE [LARGE SCALE GENOMIC DNA]</scope>
    <source>
        <strain evidence="2">ISS534</strain>
    </source>
</reference>
<evidence type="ECO:0000313" key="2">
    <source>
        <dbReference type="EMBL" id="KAL1231435.1"/>
    </source>
</evidence>
<sequence>MRIEALVMLLRSLAASVRFICAFGFVLCLHSKLTRNILGFRFNNFIIQRFPFTRISRPVCFSFLSYLFQTQQLPVEDVRHTSCRRFVVLKRRQAYHLLLQELFYCRWWWWWWSVDLPFRII</sequence>
<dbReference type="Proteomes" id="UP001558632">
    <property type="component" value="Unassembled WGS sequence"/>
</dbReference>